<protein>
    <recommendedName>
        <fullName evidence="4">DUF4317 family protein</fullName>
    </recommendedName>
</protein>
<evidence type="ECO:0008006" key="4">
    <source>
        <dbReference type="Google" id="ProtNLM"/>
    </source>
</evidence>
<organism evidence="2 3">
    <name type="scientific">Butyrivibrio fibrisolvens</name>
    <dbReference type="NCBI Taxonomy" id="831"/>
    <lineage>
        <taxon>Bacteria</taxon>
        <taxon>Bacillati</taxon>
        <taxon>Bacillota</taxon>
        <taxon>Clostridia</taxon>
        <taxon>Lachnospirales</taxon>
        <taxon>Lachnospiraceae</taxon>
        <taxon>Butyrivibrio</taxon>
    </lineage>
</organism>
<dbReference type="RefSeq" id="WP_074755568.1">
    <property type="nucleotide sequence ID" value="NZ_FOGJ01000009.1"/>
</dbReference>
<dbReference type="AlphaFoldDB" id="A0A1H9R391"/>
<gene>
    <name evidence="2" type="ORF">SAMN04487884_1099</name>
</gene>
<name>A0A1H9R391_BUTFI</name>
<feature type="region of interest" description="Disordered" evidence="1">
    <location>
        <begin position="222"/>
        <end position="248"/>
    </location>
</feature>
<dbReference type="eggNOG" id="ENOG50303Y2">
    <property type="taxonomic scope" value="Bacteria"/>
</dbReference>
<proteinExistence type="predicted"/>
<dbReference type="Proteomes" id="UP000182584">
    <property type="component" value="Unassembled WGS sequence"/>
</dbReference>
<reference evidence="2 3" key="1">
    <citation type="submission" date="2016-10" db="EMBL/GenBank/DDBJ databases">
        <authorList>
            <person name="de Groot N.N."/>
        </authorList>
    </citation>
    <scope>NUCLEOTIDE SEQUENCE [LARGE SCALE GENOMIC DNA]</scope>
    <source>
        <strain evidence="2 3">AR40</strain>
    </source>
</reference>
<evidence type="ECO:0000313" key="2">
    <source>
        <dbReference type="EMBL" id="SER66519.1"/>
    </source>
</evidence>
<sequence length="372" mass="41426">MNRSELLEIKKRFKFKDCSFSGMAYAVFDNEGKEIEGADSTRFLTLDDDEQKKYISLISKAYSSAGGAFAEDVTVIGDDARLLTALAQSDIPDAGLVRAWAQQIIDNYDADGEFALLVFSDAYDVPAKDTGKNKTGESEEVYNYIAACICPFKPAKGGIMKTADNKLHASDVIKVLGNPVAGFMYPSFNDRSSDYDNMLCVVKNDPERNMIRGIYAADVPDYVKPQPKKKDKGNTEDDGLTTLAGEQSEDAFATADGYGLYQEQGISQSEGVDTSIRQNSDVEIQTRPENFGENIETLTEKAMQEKLREEAMMEEESGQVFEGLNNFHKDQVVLPEDKIIERDVNGRKFFLVPESLIPYDKLKELLDSLMNE</sequence>
<evidence type="ECO:0000256" key="1">
    <source>
        <dbReference type="SAM" id="MobiDB-lite"/>
    </source>
</evidence>
<dbReference type="Pfam" id="PF14199">
    <property type="entry name" value="DUF4317"/>
    <property type="match status" value="1"/>
</dbReference>
<dbReference type="EMBL" id="FOGJ01000009">
    <property type="protein sequence ID" value="SER66519.1"/>
    <property type="molecule type" value="Genomic_DNA"/>
</dbReference>
<accession>A0A1H9R391</accession>
<evidence type="ECO:0000313" key="3">
    <source>
        <dbReference type="Proteomes" id="UP000182584"/>
    </source>
</evidence>
<dbReference type="InterPro" id="IPR025466">
    <property type="entry name" value="DUF4317"/>
</dbReference>